<evidence type="ECO:0000256" key="1">
    <source>
        <dbReference type="ARBA" id="ARBA00004141"/>
    </source>
</evidence>
<dbReference type="PANTHER" id="PTHR33048">
    <property type="entry name" value="PTH11-LIKE INTEGRAL MEMBRANE PROTEIN (AFU_ORTHOLOGUE AFUA_5G11245)"/>
    <property type="match status" value="1"/>
</dbReference>
<organism evidence="9 10">
    <name type="scientific">Apiospora kogelbergensis</name>
    <dbReference type="NCBI Taxonomy" id="1337665"/>
    <lineage>
        <taxon>Eukaryota</taxon>
        <taxon>Fungi</taxon>
        <taxon>Dikarya</taxon>
        <taxon>Ascomycota</taxon>
        <taxon>Pezizomycotina</taxon>
        <taxon>Sordariomycetes</taxon>
        <taxon>Xylariomycetidae</taxon>
        <taxon>Amphisphaeriales</taxon>
        <taxon>Apiosporaceae</taxon>
        <taxon>Apiospora</taxon>
    </lineage>
</organism>
<protein>
    <recommendedName>
        <fullName evidence="8">Rhodopsin domain-containing protein</fullName>
    </recommendedName>
</protein>
<comment type="subcellular location">
    <subcellularLocation>
        <location evidence="1">Membrane</location>
        <topology evidence="1">Multi-pass membrane protein</topology>
    </subcellularLocation>
</comment>
<proteinExistence type="inferred from homology"/>
<feature type="compositionally biased region" description="Polar residues" evidence="6">
    <location>
        <begin position="311"/>
        <end position="324"/>
    </location>
</feature>
<feature type="transmembrane region" description="Helical" evidence="7">
    <location>
        <begin position="169"/>
        <end position="192"/>
    </location>
</feature>
<feature type="region of interest" description="Disordered" evidence="6">
    <location>
        <begin position="271"/>
        <end position="375"/>
    </location>
</feature>
<feature type="transmembrane region" description="Helical" evidence="7">
    <location>
        <begin position="12"/>
        <end position="32"/>
    </location>
</feature>
<keyword evidence="3 7" id="KW-1133">Transmembrane helix</keyword>
<evidence type="ECO:0000256" key="3">
    <source>
        <dbReference type="ARBA" id="ARBA00022989"/>
    </source>
</evidence>
<sequence length="415" mass="45663">MVKVAGEGVPLLYLTIVFLILSWLTFVVRVGVRRWINAFGSDDWLMAGGLILYTVTASLVIICCFYGAGQHSDALAPADIQTGTKLFFIAEFFYAACTVLVKCSISMTLLRIADARRRFVWTLWAVMGMTSIMAVVFILVIANICHPITMLWGETTDGTCNPNLNSSVSFAFSAVSIVTDLVLATLPAIMLWRIPMKKTVKISVVVILGMAAFASCATIIRLRYLTLYNDQREFMFSTGAIGLWSILEEGIGIIAGSLPALRPLLSLPAAGGKDRDTGSSSANTNPLVPNAAPSFQSTKYQQQQQKPGSLRPQTHTRQASNTFRLNVLEADSENSHRTGGWGRKSRPGSTKDDYDDDDDDDDDNDGDSQKQIVKEVHVRVEAEDLDQTASDDWVRQQVLGWDTERRSSRAVHVPN</sequence>
<feature type="compositionally biased region" description="Acidic residues" evidence="6">
    <location>
        <begin position="353"/>
        <end position="366"/>
    </location>
</feature>
<gene>
    <name evidence="9" type="ORF">PG999_012657</name>
</gene>
<feature type="domain" description="Rhodopsin" evidence="8">
    <location>
        <begin position="28"/>
        <end position="266"/>
    </location>
</feature>
<evidence type="ECO:0000256" key="6">
    <source>
        <dbReference type="SAM" id="MobiDB-lite"/>
    </source>
</evidence>
<keyword evidence="2 7" id="KW-0812">Transmembrane</keyword>
<dbReference type="InterPro" id="IPR049326">
    <property type="entry name" value="Rhodopsin_dom_fungi"/>
</dbReference>
<evidence type="ECO:0000256" key="7">
    <source>
        <dbReference type="SAM" id="Phobius"/>
    </source>
</evidence>
<dbReference type="Proteomes" id="UP001392437">
    <property type="component" value="Unassembled WGS sequence"/>
</dbReference>
<dbReference type="GO" id="GO:0016020">
    <property type="term" value="C:membrane"/>
    <property type="evidence" value="ECO:0007669"/>
    <property type="project" value="UniProtKB-SubCell"/>
</dbReference>
<dbReference type="Pfam" id="PF20684">
    <property type="entry name" value="Fung_rhodopsin"/>
    <property type="match status" value="1"/>
</dbReference>
<accession>A0AAW0QNZ6</accession>
<dbReference type="PANTHER" id="PTHR33048:SF21">
    <property type="entry name" value="INTEGRAL MEMBRANE PROTEIN"/>
    <property type="match status" value="1"/>
</dbReference>
<dbReference type="AlphaFoldDB" id="A0AAW0QNZ6"/>
<name>A0AAW0QNZ6_9PEZI</name>
<feature type="transmembrane region" description="Helical" evidence="7">
    <location>
        <begin position="44"/>
        <end position="68"/>
    </location>
</feature>
<evidence type="ECO:0000313" key="9">
    <source>
        <dbReference type="EMBL" id="KAK8096713.1"/>
    </source>
</evidence>
<feature type="transmembrane region" description="Helical" evidence="7">
    <location>
        <begin position="122"/>
        <end position="149"/>
    </location>
</feature>
<comment type="similarity">
    <text evidence="5">Belongs to the SAT4 family.</text>
</comment>
<keyword evidence="4 7" id="KW-0472">Membrane</keyword>
<feature type="transmembrane region" description="Helical" evidence="7">
    <location>
        <begin position="88"/>
        <end position="110"/>
    </location>
</feature>
<evidence type="ECO:0000259" key="8">
    <source>
        <dbReference type="Pfam" id="PF20684"/>
    </source>
</evidence>
<feature type="compositionally biased region" description="Polar residues" evidence="6">
    <location>
        <begin position="278"/>
        <end position="300"/>
    </location>
</feature>
<keyword evidence="10" id="KW-1185">Reference proteome</keyword>
<dbReference type="EMBL" id="JAQQWP010000010">
    <property type="protein sequence ID" value="KAK8096713.1"/>
    <property type="molecule type" value="Genomic_DNA"/>
</dbReference>
<evidence type="ECO:0000313" key="10">
    <source>
        <dbReference type="Proteomes" id="UP001392437"/>
    </source>
</evidence>
<comment type="caution">
    <text evidence="9">The sequence shown here is derived from an EMBL/GenBank/DDBJ whole genome shotgun (WGS) entry which is preliminary data.</text>
</comment>
<evidence type="ECO:0000256" key="5">
    <source>
        <dbReference type="ARBA" id="ARBA00038359"/>
    </source>
</evidence>
<evidence type="ECO:0000256" key="2">
    <source>
        <dbReference type="ARBA" id="ARBA00022692"/>
    </source>
</evidence>
<dbReference type="InterPro" id="IPR052337">
    <property type="entry name" value="SAT4-like"/>
</dbReference>
<reference evidence="9 10" key="1">
    <citation type="submission" date="2023-01" db="EMBL/GenBank/DDBJ databases">
        <title>Analysis of 21 Apiospora genomes using comparative genomics revels a genus with tremendous synthesis potential of carbohydrate active enzymes and secondary metabolites.</title>
        <authorList>
            <person name="Sorensen T."/>
        </authorList>
    </citation>
    <scope>NUCLEOTIDE SEQUENCE [LARGE SCALE GENOMIC DNA]</scope>
    <source>
        <strain evidence="9 10">CBS 117206</strain>
    </source>
</reference>
<feature type="transmembrane region" description="Helical" evidence="7">
    <location>
        <begin position="204"/>
        <end position="222"/>
    </location>
</feature>
<evidence type="ECO:0000256" key="4">
    <source>
        <dbReference type="ARBA" id="ARBA00023136"/>
    </source>
</evidence>